<feature type="transmembrane region" description="Helical" evidence="13">
    <location>
        <begin position="344"/>
        <end position="364"/>
    </location>
</feature>
<evidence type="ECO:0000256" key="12">
    <source>
        <dbReference type="ARBA" id="ARBA00032555"/>
    </source>
</evidence>
<keyword evidence="5" id="KW-0813">Transport</keyword>
<feature type="transmembrane region" description="Helical" evidence="13">
    <location>
        <begin position="6"/>
        <end position="24"/>
    </location>
</feature>
<evidence type="ECO:0000256" key="6">
    <source>
        <dbReference type="ARBA" id="ARBA00022475"/>
    </source>
</evidence>
<evidence type="ECO:0000256" key="8">
    <source>
        <dbReference type="ARBA" id="ARBA00022989"/>
    </source>
</evidence>
<keyword evidence="7 13" id="KW-0812">Transmembrane</keyword>
<sequence length="456" mass="51032">MLITAYIAFVALLALCVGLELSACRSKVSSKTCTNPAFLKFQVDYYQVYFLALAADWLQGPYLYKLYQHYHFLEGQIAIIYVCGFASSVIFGLFSTCLADRLGRKKSCILFSLTYSICCITKLSTDYFVLIVGRILGGLSTALLFTAFEAWYVHEHVEKHDFPPEWVADTFTRASVWNSVIAINAGVVANICAEWLGFGPVSPFMVSIPFLALVGVFLMKNWDENYGRKSSFSRSCMDGLRCLLADRRILLLGTIQALFESVIYIFIFLWTPVLDPYGAPLGIVFSSFMAASMIGGSLYRVATSKKYHLQPIHILSLSVLMVFFSLFMLTFSTYPGQENPSESFLAFLLIELACGLYFPSMGFLRQKVIPEKDQVGVLNWFRVPLNLLACLGMLILYDSDNKTGTRNMFSICAMLMVMALLAVVRLFTVVRNDAELRVTPTSGELQPAPESQVPEI</sequence>
<reference evidence="14" key="1">
    <citation type="journal article" date="2022" name="bioRxiv">
        <title>Sequencing and chromosome-scale assembly of the giantPleurodeles waltlgenome.</title>
        <authorList>
            <person name="Brown T."/>
            <person name="Elewa A."/>
            <person name="Iarovenko S."/>
            <person name="Subramanian E."/>
            <person name="Araus A.J."/>
            <person name="Petzold A."/>
            <person name="Susuki M."/>
            <person name="Suzuki K.-i.T."/>
            <person name="Hayashi T."/>
            <person name="Toyoda A."/>
            <person name="Oliveira C."/>
            <person name="Osipova E."/>
            <person name="Leigh N.D."/>
            <person name="Simon A."/>
            <person name="Yun M.H."/>
        </authorList>
    </citation>
    <scope>NUCLEOTIDE SEQUENCE</scope>
    <source>
        <strain evidence="14">20211129_DDA</strain>
        <tissue evidence="14">Liver</tissue>
    </source>
</reference>
<dbReference type="SUPFAM" id="SSF103473">
    <property type="entry name" value="MFS general substrate transporter"/>
    <property type="match status" value="1"/>
</dbReference>
<dbReference type="GO" id="GO:0006811">
    <property type="term" value="P:monoatomic ion transport"/>
    <property type="evidence" value="ECO:0007669"/>
    <property type="project" value="UniProtKB-KW"/>
</dbReference>
<evidence type="ECO:0000313" key="14">
    <source>
        <dbReference type="EMBL" id="KAJ1159939.1"/>
    </source>
</evidence>
<name>A0AAV7S645_PLEWA</name>
<dbReference type="GO" id="GO:0015098">
    <property type="term" value="F:molybdate ion transmembrane transporter activity"/>
    <property type="evidence" value="ECO:0007669"/>
    <property type="project" value="InterPro"/>
</dbReference>
<feature type="transmembrane region" description="Helical" evidence="13">
    <location>
        <begin position="408"/>
        <end position="427"/>
    </location>
</feature>
<evidence type="ECO:0000256" key="9">
    <source>
        <dbReference type="ARBA" id="ARBA00023065"/>
    </source>
</evidence>
<feature type="transmembrane region" description="Helical" evidence="13">
    <location>
        <begin position="311"/>
        <end position="332"/>
    </location>
</feature>
<gene>
    <name evidence="14" type="ORF">NDU88_000443</name>
</gene>
<evidence type="ECO:0000256" key="10">
    <source>
        <dbReference type="ARBA" id="ARBA00023136"/>
    </source>
</evidence>
<comment type="caution">
    <text evidence="14">The sequence shown here is derived from an EMBL/GenBank/DDBJ whole genome shotgun (WGS) entry which is preliminary data.</text>
</comment>
<feature type="transmembrane region" description="Helical" evidence="13">
    <location>
        <begin position="376"/>
        <end position="396"/>
    </location>
</feature>
<dbReference type="InterPro" id="IPR008509">
    <property type="entry name" value="MOT2/MFSD5"/>
</dbReference>
<evidence type="ECO:0000313" key="15">
    <source>
        <dbReference type="Proteomes" id="UP001066276"/>
    </source>
</evidence>
<evidence type="ECO:0000256" key="3">
    <source>
        <dbReference type="ARBA" id="ARBA00008335"/>
    </source>
</evidence>
<proteinExistence type="inferred from homology"/>
<dbReference type="PANTHER" id="PTHR23516:SF1">
    <property type="entry name" value="MOLYBDATE-ANION TRANSPORTER"/>
    <property type="match status" value="1"/>
</dbReference>
<organism evidence="14 15">
    <name type="scientific">Pleurodeles waltl</name>
    <name type="common">Iberian ribbed newt</name>
    <dbReference type="NCBI Taxonomy" id="8319"/>
    <lineage>
        <taxon>Eukaryota</taxon>
        <taxon>Metazoa</taxon>
        <taxon>Chordata</taxon>
        <taxon>Craniata</taxon>
        <taxon>Vertebrata</taxon>
        <taxon>Euteleostomi</taxon>
        <taxon>Amphibia</taxon>
        <taxon>Batrachia</taxon>
        <taxon>Caudata</taxon>
        <taxon>Salamandroidea</taxon>
        <taxon>Salamandridae</taxon>
        <taxon>Pleurodelinae</taxon>
        <taxon>Pleurodeles</taxon>
    </lineage>
</organism>
<feature type="transmembrane region" description="Helical" evidence="13">
    <location>
        <begin position="277"/>
        <end position="299"/>
    </location>
</feature>
<keyword evidence="6" id="KW-1003">Cell membrane</keyword>
<comment type="function">
    <text evidence="1">Mediates high-affinity intracellular uptake of the rare oligo-element molybdenum.</text>
</comment>
<accession>A0AAV7S645</accession>
<keyword evidence="9" id="KW-0406">Ion transport</keyword>
<feature type="transmembrane region" description="Helical" evidence="13">
    <location>
        <begin position="45"/>
        <end position="64"/>
    </location>
</feature>
<keyword evidence="15" id="KW-1185">Reference proteome</keyword>
<comment type="subcellular location">
    <subcellularLocation>
        <location evidence="2">Cell membrane</location>
        <topology evidence="2">Multi-pass membrane protein</topology>
    </subcellularLocation>
</comment>
<keyword evidence="8 13" id="KW-1133">Transmembrane helix</keyword>
<keyword evidence="10 13" id="KW-0472">Membrane</keyword>
<dbReference type="EMBL" id="JANPWB010000008">
    <property type="protein sequence ID" value="KAJ1159939.1"/>
    <property type="molecule type" value="Genomic_DNA"/>
</dbReference>
<evidence type="ECO:0000256" key="7">
    <source>
        <dbReference type="ARBA" id="ARBA00022692"/>
    </source>
</evidence>
<comment type="similarity">
    <text evidence="3">Belongs to the major facilitator superfamily.</text>
</comment>
<dbReference type="Proteomes" id="UP001066276">
    <property type="component" value="Chromosome 4_2"/>
</dbReference>
<feature type="transmembrane region" description="Helical" evidence="13">
    <location>
        <begin position="131"/>
        <end position="153"/>
    </location>
</feature>
<dbReference type="Gene3D" id="1.20.1250.20">
    <property type="entry name" value="MFS general substrate transporter like domains"/>
    <property type="match status" value="1"/>
</dbReference>
<dbReference type="Pfam" id="PF05631">
    <property type="entry name" value="MFS_5"/>
    <property type="match status" value="1"/>
</dbReference>
<feature type="transmembrane region" description="Helical" evidence="13">
    <location>
        <begin position="249"/>
        <end position="271"/>
    </location>
</feature>
<evidence type="ECO:0000256" key="2">
    <source>
        <dbReference type="ARBA" id="ARBA00004651"/>
    </source>
</evidence>
<evidence type="ECO:0000256" key="5">
    <source>
        <dbReference type="ARBA" id="ARBA00022448"/>
    </source>
</evidence>
<protein>
    <recommendedName>
        <fullName evidence="4">Molybdate-anion transporter</fullName>
    </recommendedName>
    <alternativeName>
        <fullName evidence="11">Major facilitator superfamily domain-containing protein 5</fullName>
    </alternativeName>
    <alternativeName>
        <fullName evidence="12">Molybdate transporter 2 homolog</fullName>
    </alternativeName>
</protein>
<feature type="transmembrane region" description="Helical" evidence="13">
    <location>
        <begin position="76"/>
        <end position="96"/>
    </location>
</feature>
<dbReference type="AlphaFoldDB" id="A0AAV7S645"/>
<dbReference type="InterPro" id="IPR036259">
    <property type="entry name" value="MFS_trans_sf"/>
</dbReference>
<dbReference type="CDD" id="cd17487">
    <property type="entry name" value="MFS_MFSD5_like"/>
    <property type="match status" value="1"/>
</dbReference>
<evidence type="ECO:0000256" key="4">
    <source>
        <dbReference type="ARBA" id="ARBA00021242"/>
    </source>
</evidence>
<dbReference type="GO" id="GO:0005886">
    <property type="term" value="C:plasma membrane"/>
    <property type="evidence" value="ECO:0007669"/>
    <property type="project" value="UniProtKB-SubCell"/>
</dbReference>
<evidence type="ECO:0000256" key="11">
    <source>
        <dbReference type="ARBA" id="ARBA00030646"/>
    </source>
</evidence>
<evidence type="ECO:0000256" key="13">
    <source>
        <dbReference type="SAM" id="Phobius"/>
    </source>
</evidence>
<evidence type="ECO:0000256" key="1">
    <source>
        <dbReference type="ARBA" id="ARBA00003019"/>
    </source>
</evidence>
<dbReference type="PANTHER" id="PTHR23516">
    <property type="entry name" value="SAM (S-ADENOSYL METHIONINE) TRANSPORTER"/>
    <property type="match status" value="1"/>
</dbReference>
<feature type="transmembrane region" description="Helical" evidence="13">
    <location>
        <begin position="204"/>
        <end position="222"/>
    </location>
</feature>